<dbReference type="PANTHER" id="PTHR43163">
    <property type="entry name" value="DIPEPTIDE TRANSPORT SYSTEM PERMEASE PROTEIN DPPB-RELATED"/>
    <property type="match status" value="1"/>
</dbReference>
<feature type="transmembrane region" description="Helical" evidence="7">
    <location>
        <begin position="133"/>
        <end position="158"/>
    </location>
</feature>
<keyword evidence="10" id="KW-1185">Reference proteome</keyword>
<evidence type="ECO:0000313" key="9">
    <source>
        <dbReference type="EMBL" id="RDI51493.1"/>
    </source>
</evidence>
<evidence type="ECO:0000256" key="3">
    <source>
        <dbReference type="ARBA" id="ARBA00022475"/>
    </source>
</evidence>
<name>A0A370H547_9HYPH</name>
<evidence type="ECO:0000313" key="10">
    <source>
        <dbReference type="Proteomes" id="UP000254925"/>
    </source>
</evidence>
<dbReference type="PROSITE" id="PS50928">
    <property type="entry name" value="ABC_TM1"/>
    <property type="match status" value="1"/>
</dbReference>
<evidence type="ECO:0000256" key="1">
    <source>
        <dbReference type="ARBA" id="ARBA00004651"/>
    </source>
</evidence>
<dbReference type="GO" id="GO:0055085">
    <property type="term" value="P:transmembrane transport"/>
    <property type="evidence" value="ECO:0007669"/>
    <property type="project" value="InterPro"/>
</dbReference>
<feature type="transmembrane region" description="Helical" evidence="7">
    <location>
        <begin position="170"/>
        <end position="188"/>
    </location>
</feature>
<dbReference type="SUPFAM" id="SSF161098">
    <property type="entry name" value="MetI-like"/>
    <property type="match status" value="1"/>
</dbReference>
<dbReference type="InterPro" id="IPR000515">
    <property type="entry name" value="MetI-like"/>
</dbReference>
<evidence type="ECO:0000256" key="5">
    <source>
        <dbReference type="ARBA" id="ARBA00022989"/>
    </source>
</evidence>
<evidence type="ECO:0000256" key="7">
    <source>
        <dbReference type="RuleBase" id="RU363032"/>
    </source>
</evidence>
<organism evidence="9 10">
    <name type="scientific">Microvirga subterranea</name>
    <dbReference type="NCBI Taxonomy" id="186651"/>
    <lineage>
        <taxon>Bacteria</taxon>
        <taxon>Pseudomonadati</taxon>
        <taxon>Pseudomonadota</taxon>
        <taxon>Alphaproteobacteria</taxon>
        <taxon>Hyphomicrobiales</taxon>
        <taxon>Methylobacteriaceae</taxon>
        <taxon>Microvirga</taxon>
    </lineage>
</organism>
<evidence type="ECO:0000256" key="6">
    <source>
        <dbReference type="ARBA" id="ARBA00023136"/>
    </source>
</evidence>
<keyword evidence="3" id="KW-1003">Cell membrane</keyword>
<protein>
    <submittedName>
        <fullName evidence="9">Peptide/nickel transport system permease protein</fullName>
    </submittedName>
</protein>
<feature type="transmembrane region" description="Helical" evidence="7">
    <location>
        <begin position="98"/>
        <end position="121"/>
    </location>
</feature>
<dbReference type="AlphaFoldDB" id="A0A370H547"/>
<accession>A0A370H547</accession>
<dbReference type="Pfam" id="PF19300">
    <property type="entry name" value="BPD_transp_1_N"/>
    <property type="match status" value="1"/>
</dbReference>
<keyword evidence="2 7" id="KW-0813">Transport</keyword>
<dbReference type="Gene3D" id="1.10.3720.10">
    <property type="entry name" value="MetI-like"/>
    <property type="match status" value="1"/>
</dbReference>
<proteinExistence type="inferred from homology"/>
<dbReference type="InterPro" id="IPR045621">
    <property type="entry name" value="BPD_transp_1_N"/>
</dbReference>
<evidence type="ECO:0000256" key="4">
    <source>
        <dbReference type="ARBA" id="ARBA00022692"/>
    </source>
</evidence>
<dbReference type="InterPro" id="IPR035906">
    <property type="entry name" value="MetI-like_sf"/>
</dbReference>
<comment type="similarity">
    <text evidence="7">Belongs to the binding-protein-dependent transport system permease family.</text>
</comment>
<comment type="subcellular location">
    <subcellularLocation>
        <location evidence="1 7">Cell membrane</location>
        <topology evidence="1 7">Multi-pass membrane protein</topology>
    </subcellularLocation>
</comment>
<reference evidence="9 10" key="1">
    <citation type="submission" date="2018-07" db="EMBL/GenBank/DDBJ databases">
        <title>Genomic Encyclopedia of Type Strains, Phase IV (KMG-IV): sequencing the most valuable type-strain genomes for metagenomic binning, comparative biology and taxonomic classification.</title>
        <authorList>
            <person name="Goeker M."/>
        </authorList>
    </citation>
    <scope>NUCLEOTIDE SEQUENCE [LARGE SCALE GENOMIC DNA]</scope>
    <source>
        <strain evidence="9 10">DSM 14364</strain>
    </source>
</reference>
<feature type="transmembrane region" description="Helical" evidence="7">
    <location>
        <begin position="12"/>
        <end position="31"/>
    </location>
</feature>
<dbReference type="CDD" id="cd06261">
    <property type="entry name" value="TM_PBP2"/>
    <property type="match status" value="1"/>
</dbReference>
<dbReference type="PANTHER" id="PTHR43163:SF6">
    <property type="entry name" value="DIPEPTIDE TRANSPORT SYSTEM PERMEASE PROTEIN DPPB-RELATED"/>
    <property type="match status" value="1"/>
</dbReference>
<keyword evidence="5 7" id="KW-1133">Transmembrane helix</keyword>
<evidence type="ECO:0000256" key="2">
    <source>
        <dbReference type="ARBA" id="ARBA00022448"/>
    </source>
</evidence>
<gene>
    <name evidence="9" type="ORF">DES45_11722</name>
</gene>
<evidence type="ECO:0000259" key="8">
    <source>
        <dbReference type="PROSITE" id="PS50928"/>
    </source>
</evidence>
<sequence length="305" mass="32865">MIRVFLRQSVLGLLVVLSALTVTFVLVRFSGDPTSIILPQEATEEQREVLRQQLGLNESLPAQYLTYLGNAAVGNFGRSYFDSEAVTSIVIRHLPNTLVLAGASLALACLFAIPLGVLAAVWRDGVIDRFVQVVAVTGASMPSFWVGLLLIQIFAVGLNLFPTYGTGSPAHLILPAITLAIYVFPSLARLTRSSMLEVLPQSYVMAARAKGMPEARVIGRTVLRNGMVPVLALLALEIGNLIGGAVLTETVFAWEGIGRLAITSIQRRDFPVVQGVVAYVAVGFVFVTMAAEIAIRLVNPKLRHK</sequence>
<feature type="transmembrane region" description="Helical" evidence="7">
    <location>
        <begin position="226"/>
        <end position="247"/>
    </location>
</feature>
<comment type="caution">
    <text evidence="9">The sequence shown here is derived from an EMBL/GenBank/DDBJ whole genome shotgun (WGS) entry which is preliminary data.</text>
</comment>
<keyword evidence="4 7" id="KW-0812">Transmembrane</keyword>
<dbReference type="EMBL" id="QQBB01000017">
    <property type="protein sequence ID" value="RDI51493.1"/>
    <property type="molecule type" value="Genomic_DNA"/>
</dbReference>
<keyword evidence="6 7" id="KW-0472">Membrane</keyword>
<feature type="domain" description="ABC transmembrane type-1" evidence="8">
    <location>
        <begin position="94"/>
        <end position="295"/>
    </location>
</feature>
<dbReference type="Proteomes" id="UP000254925">
    <property type="component" value="Unassembled WGS sequence"/>
</dbReference>
<dbReference type="GO" id="GO:0005886">
    <property type="term" value="C:plasma membrane"/>
    <property type="evidence" value="ECO:0007669"/>
    <property type="project" value="UniProtKB-SubCell"/>
</dbReference>
<feature type="transmembrane region" description="Helical" evidence="7">
    <location>
        <begin position="276"/>
        <end position="298"/>
    </location>
</feature>
<dbReference type="Pfam" id="PF00528">
    <property type="entry name" value="BPD_transp_1"/>
    <property type="match status" value="1"/>
</dbReference>